<dbReference type="HOGENOM" id="CLU_1679796_0_0_1"/>
<evidence type="ECO:0000313" key="2">
    <source>
        <dbReference type="EMBL" id="EDW52465.1"/>
    </source>
</evidence>
<name>B4HWS0_DROSE</name>
<sequence length="157" mass="17433">MTTEALSMVHNISSLTTTQQTQLHIPPEIPLLNILAKNEKRIKTHRIATQQQQGEEGNSSCQRGWSPNGLTGSQDFLLVTSYQLPRCSALRSRISCVRLCINTRMSVLISFGDVILNERAHQGLHGATTVRQAASVPFHFVLILVLFFLHGFGNVIL</sequence>
<evidence type="ECO:0000256" key="1">
    <source>
        <dbReference type="SAM" id="Phobius"/>
    </source>
</evidence>
<accession>B4HWS0</accession>
<feature type="transmembrane region" description="Helical" evidence="1">
    <location>
        <begin position="138"/>
        <end position="156"/>
    </location>
</feature>
<dbReference type="EMBL" id="CH480818">
    <property type="protein sequence ID" value="EDW52465.1"/>
    <property type="molecule type" value="Genomic_DNA"/>
</dbReference>
<keyword evidence="1" id="KW-0472">Membrane</keyword>
<evidence type="ECO:0000313" key="3">
    <source>
        <dbReference type="Proteomes" id="UP000001292"/>
    </source>
</evidence>
<dbReference type="Proteomes" id="UP000001292">
    <property type="component" value="Unassembled WGS sequence"/>
</dbReference>
<keyword evidence="1" id="KW-0812">Transmembrane</keyword>
<dbReference type="AlphaFoldDB" id="B4HWS0"/>
<gene>
    <name evidence="2" type="primary">Dsec\GM18560</name>
    <name evidence="2" type="ORF">Dsec_GM18560</name>
</gene>
<protein>
    <submittedName>
        <fullName evidence="2">GM18560</fullName>
    </submittedName>
</protein>
<keyword evidence="3" id="KW-1185">Reference proteome</keyword>
<keyword evidence="1" id="KW-1133">Transmembrane helix</keyword>
<organism evidence="3">
    <name type="scientific">Drosophila sechellia</name>
    <name type="common">Fruit fly</name>
    <dbReference type="NCBI Taxonomy" id="7238"/>
    <lineage>
        <taxon>Eukaryota</taxon>
        <taxon>Metazoa</taxon>
        <taxon>Ecdysozoa</taxon>
        <taxon>Arthropoda</taxon>
        <taxon>Hexapoda</taxon>
        <taxon>Insecta</taxon>
        <taxon>Pterygota</taxon>
        <taxon>Neoptera</taxon>
        <taxon>Endopterygota</taxon>
        <taxon>Diptera</taxon>
        <taxon>Brachycera</taxon>
        <taxon>Muscomorpha</taxon>
        <taxon>Ephydroidea</taxon>
        <taxon>Drosophilidae</taxon>
        <taxon>Drosophila</taxon>
        <taxon>Sophophora</taxon>
    </lineage>
</organism>
<reference evidence="2 3" key="1">
    <citation type="journal article" date="2007" name="Nature">
        <title>Evolution of genes and genomes on the Drosophila phylogeny.</title>
        <authorList>
            <consortium name="Drosophila 12 Genomes Consortium"/>
            <person name="Clark A.G."/>
            <person name="Eisen M.B."/>
            <person name="Smith D.R."/>
            <person name="Bergman C.M."/>
            <person name="Oliver B."/>
            <person name="Markow T.A."/>
            <person name="Kaufman T.C."/>
            <person name="Kellis M."/>
            <person name="Gelbart W."/>
            <person name="Iyer V.N."/>
            <person name="Pollard D.A."/>
            <person name="Sackton T.B."/>
            <person name="Larracuente A.M."/>
            <person name="Singh N.D."/>
            <person name="Abad J.P."/>
            <person name="Abt D.N."/>
            <person name="Adryan B."/>
            <person name="Aguade M."/>
            <person name="Akashi H."/>
            <person name="Anderson W.W."/>
            <person name="Aquadro C.F."/>
            <person name="Ardell D.H."/>
            <person name="Arguello R."/>
            <person name="Artieri C.G."/>
            <person name="Barbash D.A."/>
            <person name="Barker D."/>
            <person name="Barsanti P."/>
            <person name="Batterham P."/>
            <person name="Batzoglou S."/>
            <person name="Begun D."/>
            <person name="Bhutkar A."/>
            <person name="Blanco E."/>
            <person name="Bosak S.A."/>
            <person name="Bradley R.K."/>
            <person name="Brand A.D."/>
            <person name="Brent M.R."/>
            <person name="Brooks A.N."/>
            <person name="Brown R.H."/>
            <person name="Butlin R.K."/>
            <person name="Caggese C."/>
            <person name="Calvi B.R."/>
            <person name="Bernardo de Carvalho A."/>
            <person name="Caspi A."/>
            <person name="Castrezana S."/>
            <person name="Celniker S.E."/>
            <person name="Chang J.L."/>
            <person name="Chapple C."/>
            <person name="Chatterji S."/>
            <person name="Chinwalla A."/>
            <person name="Civetta A."/>
            <person name="Clifton S.W."/>
            <person name="Comeron J.M."/>
            <person name="Costello J.C."/>
            <person name="Coyne J.A."/>
            <person name="Daub J."/>
            <person name="David R.G."/>
            <person name="Delcher A.L."/>
            <person name="Delehaunty K."/>
            <person name="Do C.B."/>
            <person name="Ebling H."/>
            <person name="Edwards K."/>
            <person name="Eickbush T."/>
            <person name="Evans J.D."/>
            <person name="Filipski A."/>
            <person name="Findeiss S."/>
            <person name="Freyhult E."/>
            <person name="Fulton L."/>
            <person name="Fulton R."/>
            <person name="Garcia A.C."/>
            <person name="Gardiner A."/>
            <person name="Garfield D.A."/>
            <person name="Garvin B.E."/>
            <person name="Gibson G."/>
            <person name="Gilbert D."/>
            <person name="Gnerre S."/>
            <person name="Godfrey J."/>
            <person name="Good R."/>
            <person name="Gotea V."/>
            <person name="Gravely B."/>
            <person name="Greenberg A.J."/>
            <person name="Griffiths-Jones S."/>
            <person name="Gross S."/>
            <person name="Guigo R."/>
            <person name="Gustafson E.A."/>
            <person name="Haerty W."/>
            <person name="Hahn M.W."/>
            <person name="Halligan D.L."/>
            <person name="Halpern A.L."/>
            <person name="Halter G.M."/>
            <person name="Han M.V."/>
            <person name="Heger A."/>
            <person name="Hillier L."/>
            <person name="Hinrichs A.S."/>
            <person name="Holmes I."/>
            <person name="Hoskins R.A."/>
            <person name="Hubisz M.J."/>
            <person name="Hultmark D."/>
            <person name="Huntley M.A."/>
            <person name="Jaffe D.B."/>
            <person name="Jagadeeshan S."/>
            <person name="Jeck W.R."/>
            <person name="Johnson J."/>
            <person name="Jones C.D."/>
            <person name="Jordan W.C."/>
            <person name="Karpen G.H."/>
            <person name="Kataoka E."/>
            <person name="Keightley P.D."/>
            <person name="Kheradpour P."/>
            <person name="Kirkness E.F."/>
            <person name="Koerich L.B."/>
            <person name="Kristiansen K."/>
            <person name="Kudrna D."/>
            <person name="Kulathinal R.J."/>
            <person name="Kumar S."/>
            <person name="Kwok R."/>
            <person name="Lander E."/>
            <person name="Langley C.H."/>
            <person name="Lapoint R."/>
            <person name="Lazzaro B.P."/>
            <person name="Lee S.J."/>
            <person name="Levesque L."/>
            <person name="Li R."/>
            <person name="Lin C.F."/>
            <person name="Lin M.F."/>
            <person name="Lindblad-Toh K."/>
            <person name="Llopart A."/>
            <person name="Long M."/>
            <person name="Low L."/>
            <person name="Lozovsky E."/>
            <person name="Lu J."/>
            <person name="Luo M."/>
            <person name="Machado C.A."/>
            <person name="Makalowski W."/>
            <person name="Marzo M."/>
            <person name="Matsuda M."/>
            <person name="Matzkin L."/>
            <person name="McAllister B."/>
            <person name="McBride C.S."/>
            <person name="McKernan B."/>
            <person name="McKernan K."/>
            <person name="Mendez-Lago M."/>
            <person name="Minx P."/>
            <person name="Mollenhauer M.U."/>
            <person name="Montooth K."/>
            <person name="Mount S.M."/>
            <person name="Mu X."/>
            <person name="Myers E."/>
            <person name="Negre B."/>
            <person name="Newfeld S."/>
            <person name="Nielsen R."/>
            <person name="Noor M.A."/>
            <person name="O'Grady P."/>
            <person name="Pachter L."/>
            <person name="Papaceit M."/>
            <person name="Parisi M.J."/>
            <person name="Parisi M."/>
            <person name="Parts L."/>
            <person name="Pedersen J.S."/>
            <person name="Pesole G."/>
            <person name="Phillippy A.M."/>
            <person name="Ponting C.P."/>
            <person name="Pop M."/>
            <person name="Porcelli D."/>
            <person name="Powell J.R."/>
            <person name="Prohaska S."/>
            <person name="Pruitt K."/>
            <person name="Puig M."/>
            <person name="Quesneville H."/>
            <person name="Ram K.R."/>
            <person name="Rand D."/>
            <person name="Rasmussen M.D."/>
            <person name="Reed L.K."/>
            <person name="Reenan R."/>
            <person name="Reily A."/>
            <person name="Remington K.A."/>
            <person name="Rieger T.T."/>
            <person name="Ritchie M.G."/>
            <person name="Robin C."/>
            <person name="Rogers Y.H."/>
            <person name="Rohde C."/>
            <person name="Rozas J."/>
            <person name="Rubenfield M.J."/>
            <person name="Ruiz A."/>
            <person name="Russo S."/>
            <person name="Salzberg S.L."/>
            <person name="Sanchez-Gracia A."/>
            <person name="Saranga D.J."/>
            <person name="Sato H."/>
            <person name="Schaeffer S.W."/>
            <person name="Schatz M.C."/>
            <person name="Schlenke T."/>
            <person name="Schwartz R."/>
            <person name="Segarra C."/>
            <person name="Singh R.S."/>
            <person name="Sirot L."/>
            <person name="Sirota M."/>
            <person name="Sisneros N.B."/>
            <person name="Smith C.D."/>
            <person name="Smith T.F."/>
            <person name="Spieth J."/>
            <person name="Stage D.E."/>
            <person name="Stark A."/>
            <person name="Stephan W."/>
            <person name="Strausberg R.L."/>
            <person name="Strempel S."/>
            <person name="Sturgill D."/>
            <person name="Sutton G."/>
            <person name="Sutton G.G."/>
            <person name="Tao W."/>
            <person name="Teichmann S."/>
            <person name="Tobari Y.N."/>
            <person name="Tomimura Y."/>
            <person name="Tsolas J.M."/>
            <person name="Valente V.L."/>
            <person name="Venter E."/>
            <person name="Venter J.C."/>
            <person name="Vicario S."/>
            <person name="Vieira F.G."/>
            <person name="Vilella A.J."/>
            <person name="Villasante A."/>
            <person name="Walenz B."/>
            <person name="Wang J."/>
            <person name="Wasserman M."/>
            <person name="Watts T."/>
            <person name="Wilson D."/>
            <person name="Wilson R.K."/>
            <person name="Wing R.A."/>
            <person name="Wolfner M.F."/>
            <person name="Wong A."/>
            <person name="Wong G.K."/>
            <person name="Wu C.I."/>
            <person name="Wu G."/>
            <person name="Yamamoto D."/>
            <person name="Yang H.P."/>
            <person name="Yang S.P."/>
            <person name="Yorke J.A."/>
            <person name="Yoshida K."/>
            <person name="Zdobnov E."/>
            <person name="Zhang P."/>
            <person name="Zhang Y."/>
            <person name="Zimin A.V."/>
            <person name="Baldwin J."/>
            <person name="Abdouelleil A."/>
            <person name="Abdulkadir J."/>
            <person name="Abebe A."/>
            <person name="Abera B."/>
            <person name="Abreu J."/>
            <person name="Acer S.C."/>
            <person name="Aftuck L."/>
            <person name="Alexander A."/>
            <person name="An P."/>
            <person name="Anderson E."/>
            <person name="Anderson S."/>
            <person name="Arachi H."/>
            <person name="Azer M."/>
            <person name="Bachantsang P."/>
            <person name="Barry A."/>
            <person name="Bayul T."/>
            <person name="Berlin A."/>
            <person name="Bessette D."/>
            <person name="Bloom T."/>
            <person name="Blye J."/>
            <person name="Boguslavskiy L."/>
            <person name="Bonnet C."/>
            <person name="Boukhgalter B."/>
            <person name="Bourzgui I."/>
            <person name="Brown A."/>
            <person name="Cahill P."/>
            <person name="Channer S."/>
            <person name="Cheshatsang Y."/>
            <person name="Chuda L."/>
            <person name="Citroen M."/>
            <person name="Collymore A."/>
            <person name="Cooke P."/>
            <person name="Costello M."/>
            <person name="D'Aco K."/>
            <person name="Daza R."/>
            <person name="De Haan G."/>
            <person name="DeGray S."/>
            <person name="DeMaso C."/>
            <person name="Dhargay N."/>
            <person name="Dooley K."/>
            <person name="Dooley E."/>
            <person name="Doricent M."/>
            <person name="Dorje P."/>
            <person name="Dorjee K."/>
            <person name="Dupes A."/>
            <person name="Elong R."/>
            <person name="Falk J."/>
            <person name="Farina A."/>
            <person name="Faro S."/>
            <person name="Ferguson D."/>
            <person name="Fisher S."/>
            <person name="Foley C.D."/>
            <person name="Franke A."/>
            <person name="Friedrich D."/>
            <person name="Gadbois L."/>
            <person name="Gearin G."/>
            <person name="Gearin C.R."/>
            <person name="Giannoukos G."/>
            <person name="Goode T."/>
            <person name="Graham J."/>
            <person name="Grandbois E."/>
            <person name="Grewal S."/>
            <person name="Gyaltsen K."/>
            <person name="Hafez N."/>
            <person name="Hagos B."/>
            <person name="Hall J."/>
            <person name="Henson C."/>
            <person name="Hollinger A."/>
            <person name="Honan T."/>
            <person name="Huard M.D."/>
            <person name="Hughes L."/>
            <person name="Hurhula B."/>
            <person name="Husby M.E."/>
            <person name="Kamat A."/>
            <person name="Kanga B."/>
            <person name="Kashin S."/>
            <person name="Khazanovich D."/>
            <person name="Kisner P."/>
            <person name="Lance K."/>
            <person name="Lara M."/>
            <person name="Lee W."/>
            <person name="Lennon N."/>
            <person name="Letendre F."/>
            <person name="LeVine R."/>
            <person name="Lipovsky A."/>
            <person name="Liu X."/>
            <person name="Liu J."/>
            <person name="Liu S."/>
            <person name="Lokyitsang T."/>
            <person name="Lokyitsang Y."/>
            <person name="Lubonja R."/>
            <person name="Lui A."/>
            <person name="MacDonald P."/>
            <person name="Magnisalis V."/>
            <person name="Maru K."/>
            <person name="Matthews C."/>
            <person name="McCusker W."/>
            <person name="McDonough S."/>
            <person name="Mehta T."/>
            <person name="Meldrim J."/>
            <person name="Meneus L."/>
            <person name="Mihai O."/>
            <person name="Mihalev A."/>
            <person name="Mihova T."/>
            <person name="Mittelman R."/>
            <person name="Mlenga V."/>
            <person name="Montmayeur A."/>
            <person name="Mulrain L."/>
            <person name="Navidi A."/>
            <person name="Naylor J."/>
            <person name="Negash T."/>
            <person name="Nguyen T."/>
            <person name="Nguyen N."/>
            <person name="Nicol R."/>
            <person name="Norbu C."/>
            <person name="Norbu N."/>
            <person name="Novod N."/>
            <person name="O'Neill B."/>
            <person name="Osman S."/>
            <person name="Markiewicz E."/>
            <person name="Oyono O.L."/>
            <person name="Patti C."/>
            <person name="Phunkhang P."/>
            <person name="Pierre F."/>
            <person name="Priest M."/>
            <person name="Raghuraman S."/>
            <person name="Rege F."/>
            <person name="Reyes R."/>
            <person name="Rise C."/>
            <person name="Rogov P."/>
            <person name="Ross K."/>
            <person name="Ryan E."/>
            <person name="Settipalli S."/>
            <person name="Shea T."/>
            <person name="Sherpa N."/>
            <person name="Shi L."/>
            <person name="Shih D."/>
            <person name="Sparrow T."/>
            <person name="Spaulding J."/>
            <person name="Stalker J."/>
            <person name="Stange-Thomann N."/>
            <person name="Stavropoulos S."/>
            <person name="Stone C."/>
            <person name="Strader C."/>
            <person name="Tesfaye S."/>
            <person name="Thomson T."/>
            <person name="Thoulutsang Y."/>
            <person name="Thoulutsang D."/>
            <person name="Topham K."/>
            <person name="Topping I."/>
            <person name="Tsamla T."/>
            <person name="Vassiliev H."/>
            <person name="Vo A."/>
            <person name="Wangchuk T."/>
            <person name="Wangdi T."/>
            <person name="Weiand M."/>
            <person name="Wilkinson J."/>
            <person name="Wilson A."/>
            <person name="Yadav S."/>
            <person name="Young G."/>
            <person name="Yu Q."/>
            <person name="Zembek L."/>
            <person name="Zhong D."/>
            <person name="Zimmer A."/>
            <person name="Zwirko Z."/>
            <person name="Jaffe D.B."/>
            <person name="Alvarez P."/>
            <person name="Brockman W."/>
            <person name="Butler J."/>
            <person name="Chin C."/>
            <person name="Gnerre S."/>
            <person name="Grabherr M."/>
            <person name="Kleber M."/>
            <person name="Mauceli E."/>
            <person name="MacCallum I."/>
        </authorList>
    </citation>
    <scope>NUCLEOTIDE SEQUENCE [LARGE SCALE GENOMIC DNA]</scope>
    <source>
        <strain evidence="3">Rob3c / Tucson 14021-0248.25</strain>
    </source>
</reference>
<proteinExistence type="predicted"/>